<dbReference type="AlphaFoldDB" id="A0A918AQY6"/>
<evidence type="ECO:0000313" key="2">
    <source>
        <dbReference type="Proteomes" id="UP000639606"/>
    </source>
</evidence>
<proteinExistence type="predicted"/>
<evidence type="ECO:0008006" key="3">
    <source>
        <dbReference type="Google" id="ProtNLM"/>
    </source>
</evidence>
<accession>A0A918AQY6</accession>
<comment type="caution">
    <text evidence="1">The sequence shown here is derived from an EMBL/GenBank/DDBJ whole genome shotgun (WGS) entry which is preliminary data.</text>
</comment>
<dbReference type="RefSeq" id="WP_189225831.1">
    <property type="nucleotide sequence ID" value="NZ_BMRG01000012.1"/>
</dbReference>
<reference evidence="1" key="1">
    <citation type="journal article" date="2014" name="Int. J. Syst. Evol. Microbiol.">
        <title>Complete genome sequence of Corynebacterium casei LMG S-19264T (=DSM 44701T), isolated from a smear-ripened cheese.</title>
        <authorList>
            <consortium name="US DOE Joint Genome Institute (JGI-PGF)"/>
            <person name="Walter F."/>
            <person name="Albersmeier A."/>
            <person name="Kalinowski J."/>
            <person name="Ruckert C."/>
        </authorList>
    </citation>
    <scope>NUCLEOTIDE SEQUENCE</scope>
    <source>
        <strain evidence="1">JCM 3313</strain>
    </source>
</reference>
<protein>
    <recommendedName>
        <fullName evidence="3">Phosphotransferase family enzyme</fullName>
    </recommendedName>
</protein>
<reference evidence="1" key="2">
    <citation type="submission" date="2020-09" db="EMBL/GenBank/DDBJ databases">
        <authorList>
            <person name="Sun Q."/>
            <person name="Ohkuma M."/>
        </authorList>
    </citation>
    <scope>NUCLEOTIDE SEQUENCE</scope>
    <source>
        <strain evidence="1">JCM 3313</strain>
    </source>
</reference>
<sequence>MSLQSTAGLSDMDDDAPSDLRDAVLAAEAVLSGRFGAPVRLADPEDLGGAGRSVVVRVRVAATPFSLPRTLVVKRYPSPIADRDPFAHEAVSHKLLTALPSEERLTPELVAQDNRKRLVVLEDLGKAPRLAEKLLGSDARAAERGLLSWAHAMGRLHATTAGRDADFDALMRRQGSQCCADPVAVDVHVALAGLPGLLEEVLGVETPPAVREFADQAVRGFVTSRRRAFSPSTSCPDNHLVTSRGVRFLDFEGGCVRDIVFDAACLRVPFPSCWCAYGLPPGMSEAMVAAWRAEVSSVWPDLDDDAVFLPRLLEAQLLWLWLSTWRGLPNLSSSARQTSGHRPLDSPPRSTVLTSRWARMRSEALALGAKQVAAHAEEVLIALVARFGEQAAELPLYPAFR</sequence>
<dbReference type="InterPro" id="IPR011009">
    <property type="entry name" value="Kinase-like_dom_sf"/>
</dbReference>
<name>A0A918AQY6_9PSEU</name>
<dbReference type="Proteomes" id="UP000639606">
    <property type="component" value="Unassembled WGS sequence"/>
</dbReference>
<dbReference type="SUPFAM" id="SSF56112">
    <property type="entry name" value="Protein kinase-like (PK-like)"/>
    <property type="match status" value="1"/>
</dbReference>
<keyword evidence="2" id="KW-1185">Reference proteome</keyword>
<evidence type="ECO:0000313" key="1">
    <source>
        <dbReference type="EMBL" id="GGP71589.1"/>
    </source>
</evidence>
<organism evidence="1 2">
    <name type="scientific">Saccharothrix coeruleofusca</name>
    <dbReference type="NCBI Taxonomy" id="33919"/>
    <lineage>
        <taxon>Bacteria</taxon>
        <taxon>Bacillati</taxon>
        <taxon>Actinomycetota</taxon>
        <taxon>Actinomycetes</taxon>
        <taxon>Pseudonocardiales</taxon>
        <taxon>Pseudonocardiaceae</taxon>
        <taxon>Saccharothrix</taxon>
    </lineage>
</organism>
<gene>
    <name evidence="1" type="ORF">GCM10010185_50900</name>
</gene>
<dbReference type="EMBL" id="BMRG01000012">
    <property type="protein sequence ID" value="GGP71589.1"/>
    <property type="molecule type" value="Genomic_DNA"/>
</dbReference>